<evidence type="ECO:0000313" key="2">
    <source>
        <dbReference type="Proteomes" id="UP000747542"/>
    </source>
</evidence>
<keyword evidence="2" id="KW-1185">Reference proteome</keyword>
<dbReference type="Proteomes" id="UP000747542">
    <property type="component" value="Unassembled WGS sequence"/>
</dbReference>
<organism evidence="1 2">
    <name type="scientific">Homarus americanus</name>
    <name type="common">American lobster</name>
    <dbReference type="NCBI Taxonomy" id="6706"/>
    <lineage>
        <taxon>Eukaryota</taxon>
        <taxon>Metazoa</taxon>
        <taxon>Ecdysozoa</taxon>
        <taxon>Arthropoda</taxon>
        <taxon>Crustacea</taxon>
        <taxon>Multicrustacea</taxon>
        <taxon>Malacostraca</taxon>
        <taxon>Eumalacostraca</taxon>
        <taxon>Eucarida</taxon>
        <taxon>Decapoda</taxon>
        <taxon>Pleocyemata</taxon>
        <taxon>Astacidea</taxon>
        <taxon>Nephropoidea</taxon>
        <taxon>Nephropidae</taxon>
        <taxon>Homarus</taxon>
    </lineage>
</organism>
<dbReference type="EMBL" id="JAHLQT010000697">
    <property type="protein sequence ID" value="KAG7178097.1"/>
    <property type="molecule type" value="Genomic_DNA"/>
</dbReference>
<sequence>MSMQGRDETYLTLSEKLKEFKAKLRLWKGKIERGKAASFPLLNPFLEDEDVSLLDVQNIIVEHLEKLSDEFDRYIPNEELHEKYKWVRTAQTLRCPSRRPLRRSLPFEVSKRSSSKAPTFCSTCYRTPRLVFLLLESLTLPP</sequence>
<dbReference type="PANTHER" id="PTHR45913">
    <property type="entry name" value="EPM2A-INTERACTING PROTEIN 1"/>
    <property type="match status" value="1"/>
</dbReference>
<evidence type="ECO:0000313" key="1">
    <source>
        <dbReference type="EMBL" id="KAG7178097.1"/>
    </source>
</evidence>
<gene>
    <name evidence="1" type="primary">Zmym6-L1</name>
    <name evidence="1" type="ORF">Hamer_G003866</name>
</gene>
<reference evidence="1" key="1">
    <citation type="journal article" date="2021" name="Sci. Adv.">
        <title>The American lobster genome reveals insights on longevity, neural, and immune adaptations.</title>
        <authorList>
            <person name="Polinski J.M."/>
            <person name="Zimin A.V."/>
            <person name="Clark K.F."/>
            <person name="Kohn A.B."/>
            <person name="Sadowski N."/>
            <person name="Timp W."/>
            <person name="Ptitsyn A."/>
            <person name="Khanna P."/>
            <person name="Romanova D.Y."/>
            <person name="Williams P."/>
            <person name="Greenwood S.J."/>
            <person name="Moroz L.L."/>
            <person name="Walt D.R."/>
            <person name="Bodnar A.G."/>
        </authorList>
    </citation>
    <scope>NUCLEOTIDE SEQUENCE</scope>
    <source>
        <strain evidence="1">GMGI-L3</strain>
    </source>
</reference>
<accession>A0A8J5TVY5</accession>
<comment type="caution">
    <text evidence="1">The sequence shown here is derived from an EMBL/GenBank/DDBJ whole genome shotgun (WGS) entry which is preliminary data.</text>
</comment>
<name>A0A8J5TVY5_HOMAM</name>
<dbReference type="AlphaFoldDB" id="A0A8J5TVY5"/>
<proteinExistence type="predicted"/>
<dbReference type="PANTHER" id="PTHR45913:SF19">
    <property type="entry name" value="LOW QUALITY PROTEIN: ZINC FINGER BED DOMAIN-CONTAINING PROTEIN 5-LIKE"/>
    <property type="match status" value="1"/>
</dbReference>
<protein>
    <submittedName>
        <fullName evidence="1">Zinc finger MYM-type protein 6-like 1</fullName>
    </submittedName>
</protein>